<feature type="region of interest" description="Disordered" evidence="1">
    <location>
        <begin position="1"/>
        <end position="22"/>
    </location>
</feature>
<dbReference type="PANTHER" id="PTHR35499:SF4">
    <property type="entry name" value="ALC-INTERACTING PROTEIN 1"/>
    <property type="match status" value="1"/>
</dbReference>
<comment type="caution">
    <text evidence="2">The sequence shown here is derived from an EMBL/GenBank/DDBJ whole genome shotgun (WGS) entry which is preliminary data.</text>
</comment>
<keyword evidence="2" id="KW-0808">Transferase</keyword>
<reference evidence="3" key="2">
    <citation type="journal article" date="2018" name="BMC Genomics">
        <title>A manually annotated Actinidia chinensis var. chinensis (kiwifruit) genome highlights the challenges associated with draft genomes and gene prediction in plants.</title>
        <authorList>
            <person name="Pilkington S.M."/>
            <person name="Crowhurst R."/>
            <person name="Hilario E."/>
            <person name="Nardozza S."/>
            <person name="Fraser L."/>
            <person name="Peng Y."/>
            <person name="Gunaseelan K."/>
            <person name="Simpson R."/>
            <person name="Tahir J."/>
            <person name="Deroles S.C."/>
            <person name="Templeton K."/>
            <person name="Luo Z."/>
            <person name="Davy M."/>
            <person name="Cheng C."/>
            <person name="McNeilage M."/>
            <person name="Scaglione D."/>
            <person name="Liu Y."/>
            <person name="Zhang Q."/>
            <person name="Datson P."/>
            <person name="De Silva N."/>
            <person name="Gardiner S.E."/>
            <person name="Bassett H."/>
            <person name="Chagne D."/>
            <person name="McCallum J."/>
            <person name="Dzierzon H."/>
            <person name="Deng C."/>
            <person name="Wang Y.Y."/>
            <person name="Barron L."/>
            <person name="Manako K."/>
            <person name="Bowen J."/>
            <person name="Foster T.M."/>
            <person name="Erridge Z.A."/>
            <person name="Tiffin H."/>
            <person name="Waite C.N."/>
            <person name="Davies K.M."/>
            <person name="Grierson E.P."/>
            <person name="Laing W.A."/>
            <person name="Kirk R."/>
            <person name="Chen X."/>
            <person name="Wood M."/>
            <person name="Montefiori M."/>
            <person name="Brummell D.A."/>
            <person name="Schwinn K.E."/>
            <person name="Catanach A."/>
            <person name="Fullerton C."/>
            <person name="Li D."/>
            <person name="Meiyalaghan S."/>
            <person name="Nieuwenhuizen N."/>
            <person name="Read N."/>
            <person name="Prakash R."/>
            <person name="Hunter D."/>
            <person name="Zhang H."/>
            <person name="McKenzie M."/>
            <person name="Knabel M."/>
            <person name="Harris A."/>
            <person name="Allan A.C."/>
            <person name="Gleave A."/>
            <person name="Chen A."/>
            <person name="Janssen B.J."/>
            <person name="Plunkett B."/>
            <person name="Ampomah-Dwamena C."/>
            <person name="Voogd C."/>
            <person name="Leif D."/>
            <person name="Lafferty D."/>
            <person name="Souleyre E.J.F."/>
            <person name="Varkonyi-Gasic E."/>
            <person name="Gambi F."/>
            <person name="Hanley J."/>
            <person name="Yao J.L."/>
            <person name="Cheung J."/>
            <person name="David K.M."/>
            <person name="Warren B."/>
            <person name="Marsh K."/>
            <person name="Snowden K.C."/>
            <person name="Lin-Wang K."/>
            <person name="Brian L."/>
            <person name="Martinez-Sanchez M."/>
            <person name="Wang M."/>
            <person name="Ileperuma N."/>
            <person name="Macnee N."/>
            <person name="Campin R."/>
            <person name="McAtee P."/>
            <person name="Drummond R.S.M."/>
            <person name="Espley R.V."/>
            <person name="Ireland H.S."/>
            <person name="Wu R."/>
            <person name="Atkinson R.G."/>
            <person name="Karunairetnam S."/>
            <person name="Bulley S."/>
            <person name="Chunkath S."/>
            <person name="Hanley Z."/>
            <person name="Storey R."/>
            <person name="Thrimawithana A.H."/>
            <person name="Thomson S."/>
            <person name="David C."/>
            <person name="Testolin R."/>
            <person name="Huang H."/>
            <person name="Hellens R.P."/>
            <person name="Schaffer R.J."/>
        </authorList>
    </citation>
    <scope>NUCLEOTIDE SEQUENCE [LARGE SCALE GENOMIC DNA]</scope>
    <source>
        <strain evidence="3">cv. Red5</strain>
    </source>
</reference>
<proteinExistence type="predicted"/>
<dbReference type="GO" id="GO:0016301">
    <property type="term" value="F:kinase activity"/>
    <property type="evidence" value="ECO:0007669"/>
    <property type="project" value="UniProtKB-KW"/>
</dbReference>
<evidence type="ECO:0000313" key="2">
    <source>
        <dbReference type="EMBL" id="PSS34689.1"/>
    </source>
</evidence>
<dbReference type="InParanoid" id="A0A2R6RXG6"/>
<organism evidence="2 3">
    <name type="scientific">Actinidia chinensis var. chinensis</name>
    <name type="common">Chinese soft-hair kiwi</name>
    <dbReference type="NCBI Taxonomy" id="1590841"/>
    <lineage>
        <taxon>Eukaryota</taxon>
        <taxon>Viridiplantae</taxon>
        <taxon>Streptophyta</taxon>
        <taxon>Embryophyta</taxon>
        <taxon>Tracheophyta</taxon>
        <taxon>Spermatophyta</taxon>
        <taxon>Magnoliopsida</taxon>
        <taxon>eudicotyledons</taxon>
        <taxon>Gunneridae</taxon>
        <taxon>Pentapetalae</taxon>
        <taxon>asterids</taxon>
        <taxon>Ericales</taxon>
        <taxon>Actinidiaceae</taxon>
        <taxon>Actinidia</taxon>
    </lineage>
</organism>
<dbReference type="OrthoDB" id="1670627at2759"/>
<dbReference type="Proteomes" id="UP000241394">
    <property type="component" value="Chromosome LG2"/>
</dbReference>
<dbReference type="OMA" id="CVVSTKI"/>
<reference evidence="2 3" key="1">
    <citation type="submission" date="2017-07" db="EMBL/GenBank/DDBJ databases">
        <title>An improved, manually edited Actinidia chinensis var. chinensis (kiwifruit) genome highlights the challenges associated with draft genomes and gene prediction in plants.</title>
        <authorList>
            <person name="Pilkington S."/>
            <person name="Crowhurst R."/>
            <person name="Hilario E."/>
            <person name="Nardozza S."/>
            <person name="Fraser L."/>
            <person name="Peng Y."/>
            <person name="Gunaseelan K."/>
            <person name="Simpson R."/>
            <person name="Tahir J."/>
            <person name="Deroles S."/>
            <person name="Templeton K."/>
            <person name="Luo Z."/>
            <person name="Davy M."/>
            <person name="Cheng C."/>
            <person name="Mcneilage M."/>
            <person name="Scaglione D."/>
            <person name="Liu Y."/>
            <person name="Zhang Q."/>
            <person name="Datson P."/>
            <person name="De Silva N."/>
            <person name="Gardiner S."/>
            <person name="Bassett H."/>
            <person name="Chagne D."/>
            <person name="Mccallum J."/>
            <person name="Dzierzon H."/>
            <person name="Deng C."/>
            <person name="Wang Y.-Y."/>
            <person name="Barron N."/>
            <person name="Manako K."/>
            <person name="Bowen J."/>
            <person name="Foster T."/>
            <person name="Erridge Z."/>
            <person name="Tiffin H."/>
            <person name="Waite C."/>
            <person name="Davies K."/>
            <person name="Grierson E."/>
            <person name="Laing W."/>
            <person name="Kirk R."/>
            <person name="Chen X."/>
            <person name="Wood M."/>
            <person name="Montefiori M."/>
            <person name="Brummell D."/>
            <person name="Schwinn K."/>
            <person name="Catanach A."/>
            <person name="Fullerton C."/>
            <person name="Li D."/>
            <person name="Meiyalaghan S."/>
            <person name="Nieuwenhuizen N."/>
            <person name="Read N."/>
            <person name="Prakash R."/>
            <person name="Hunter D."/>
            <person name="Zhang H."/>
            <person name="Mckenzie M."/>
            <person name="Knabel M."/>
            <person name="Harris A."/>
            <person name="Allan A."/>
            <person name="Chen A."/>
            <person name="Janssen B."/>
            <person name="Plunkett B."/>
            <person name="Dwamena C."/>
            <person name="Voogd C."/>
            <person name="Leif D."/>
            <person name="Lafferty D."/>
            <person name="Souleyre E."/>
            <person name="Varkonyi-Gasic E."/>
            <person name="Gambi F."/>
            <person name="Hanley J."/>
            <person name="Yao J.-L."/>
            <person name="Cheung J."/>
            <person name="David K."/>
            <person name="Warren B."/>
            <person name="Marsh K."/>
            <person name="Snowden K."/>
            <person name="Lin-Wang K."/>
            <person name="Brian L."/>
            <person name="Martinez-Sanchez M."/>
            <person name="Wang M."/>
            <person name="Ileperuma N."/>
            <person name="Macnee N."/>
            <person name="Campin R."/>
            <person name="Mcatee P."/>
            <person name="Drummond R."/>
            <person name="Espley R."/>
            <person name="Ireland H."/>
            <person name="Wu R."/>
            <person name="Atkinson R."/>
            <person name="Karunairetnam S."/>
            <person name="Bulley S."/>
            <person name="Chunkath S."/>
            <person name="Hanley Z."/>
            <person name="Storey R."/>
            <person name="Thrimawithana A."/>
            <person name="Thomson S."/>
            <person name="David C."/>
            <person name="Testolin R."/>
        </authorList>
    </citation>
    <scope>NUCLEOTIDE SEQUENCE [LARGE SCALE GENOMIC DNA]</scope>
    <source>
        <strain evidence="3">cv. Red5</strain>
        <tissue evidence="2">Young leaf</tissue>
    </source>
</reference>
<feature type="region of interest" description="Disordered" evidence="1">
    <location>
        <begin position="95"/>
        <end position="126"/>
    </location>
</feature>
<keyword evidence="3" id="KW-1185">Reference proteome</keyword>
<name>A0A2R6RXG6_ACTCC</name>
<accession>A0A2R6RXG6</accession>
<evidence type="ECO:0000313" key="3">
    <source>
        <dbReference type="Proteomes" id="UP000241394"/>
    </source>
</evidence>
<protein>
    <submittedName>
        <fullName evidence="2">Mitogen-activated protein kinase kinase kinase kinase</fullName>
    </submittedName>
</protein>
<keyword evidence="2" id="KW-0418">Kinase</keyword>
<dbReference type="FunCoup" id="A0A2R6RXG6">
    <property type="interactions" value="71"/>
</dbReference>
<gene>
    <name evidence="2" type="ORF">CEY00_Acc01796</name>
</gene>
<sequence>MARLMGLDSLPDPNWAPKQQTLGSIRSRSVNSVNFSPEFDRTHYGYHRRAKTSGSIHEVSSFLRPPNGDFFVFCLEEVGGNSKLRLSLGKSELRQRKTGGERSGGDFREREFDNKRKKQQKEEVVQRPAREILKAKFTESKVMNKKKIFQDEPMCCSENLSPISILDLQTSLTHHEKMSTVPNSREKSSSNSGRIIIADDHPRRAERNREDKPLKTLCYLETQRQTFMLTQEEFKESDLETKRVINFEYVEEICDEFGQYIMDLLFHQAIDELVACHVKSSAL</sequence>
<dbReference type="AlphaFoldDB" id="A0A2R6RXG6"/>
<dbReference type="EMBL" id="NKQK01000002">
    <property type="protein sequence ID" value="PSS34689.1"/>
    <property type="molecule type" value="Genomic_DNA"/>
</dbReference>
<dbReference type="PANTHER" id="PTHR35499">
    <property type="entry name" value="OS05G0128300 PROTEIN"/>
    <property type="match status" value="1"/>
</dbReference>
<dbReference type="Gramene" id="PSS34689">
    <property type="protein sequence ID" value="PSS34689"/>
    <property type="gene ID" value="CEY00_Acc01796"/>
</dbReference>
<evidence type="ECO:0000256" key="1">
    <source>
        <dbReference type="SAM" id="MobiDB-lite"/>
    </source>
</evidence>